<dbReference type="RefSeq" id="WP_127747125.1">
    <property type="nucleotide sequence ID" value="NZ_CP033219.1"/>
</dbReference>
<accession>A0A3T0MY46</accession>
<dbReference type="Proteomes" id="UP000283063">
    <property type="component" value="Chromosome"/>
</dbReference>
<proteinExistence type="predicted"/>
<evidence type="ECO:0000259" key="1">
    <source>
        <dbReference type="Pfam" id="PF06568"/>
    </source>
</evidence>
<dbReference type="AlphaFoldDB" id="A0A3T0MY46"/>
<gene>
    <name evidence="2" type="ORF">EBB79_01400</name>
</gene>
<dbReference type="InterPro" id="IPR009506">
    <property type="entry name" value="YjiS-like"/>
</dbReference>
<evidence type="ECO:0000313" key="3">
    <source>
        <dbReference type="Proteomes" id="UP000283063"/>
    </source>
</evidence>
<protein>
    <submittedName>
        <fullName evidence="2">DUF1127 domain-containing protein</fullName>
    </submittedName>
</protein>
<dbReference type="EMBL" id="CP033219">
    <property type="protein sequence ID" value="AZV76684.1"/>
    <property type="molecule type" value="Genomic_DNA"/>
</dbReference>
<feature type="domain" description="YjiS-like" evidence="1">
    <location>
        <begin position="27"/>
        <end position="60"/>
    </location>
</feature>
<keyword evidence="3" id="KW-1185">Reference proteome</keyword>
<organism evidence="2 3">
    <name type="scientific">Parasedimentitalea marina</name>
    <dbReference type="NCBI Taxonomy" id="2483033"/>
    <lineage>
        <taxon>Bacteria</taxon>
        <taxon>Pseudomonadati</taxon>
        <taxon>Pseudomonadota</taxon>
        <taxon>Alphaproteobacteria</taxon>
        <taxon>Rhodobacterales</taxon>
        <taxon>Paracoccaceae</taxon>
        <taxon>Parasedimentitalea</taxon>
    </lineage>
</organism>
<sequence length="71" mass="7933">MAHVINSVAPGFNLIARIGGWIESTKEAWALNNEFKRTFAELDGLDNRELADIGVRRSDIADIARLHVYGH</sequence>
<dbReference type="Pfam" id="PF06568">
    <property type="entry name" value="YjiS-like"/>
    <property type="match status" value="1"/>
</dbReference>
<evidence type="ECO:0000313" key="2">
    <source>
        <dbReference type="EMBL" id="AZV76684.1"/>
    </source>
</evidence>
<name>A0A3T0MY46_9RHOB</name>
<reference evidence="2 3" key="1">
    <citation type="submission" date="2018-10" db="EMBL/GenBank/DDBJ databases">
        <title>Parasedimentitalea marina sp. nov., a psychrophilic bacterium isolated from deep seawater of the New Britain Trench.</title>
        <authorList>
            <person name="Cao J."/>
        </authorList>
    </citation>
    <scope>NUCLEOTIDE SEQUENCE [LARGE SCALE GENOMIC DNA]</scope>
    <source>
        <strain evidence="2 3">W43</strain>
    </source>
</reference>
<dbReference type="OrthoDB" id="8244198at2"/>
<dbReference type="KEGG" id="sedi:EBB79_01400"/>